<feature type="region of interest" description="Disordered" evidence="8">
    <location>
        <begin position="34"/>
        <end position="83"/>
    </location>
</feature>
<evidence type="ECO:0000256" key="5">
    <source>
        <dbReference type="ARBA" id="ARBA00022517"/>
    </source>
</evidence>
<evidence type="ECO:0000256" key="3">
    <source>
        <dbReference type="ARBA" id="ARBA00006369"/>
    </source>
</evidence>
<accession>A0ABM3VUM4</accession>
<gene>
    <name evidence="11" type="primary">LOC103108781</name>
</gene>
<dbReference type="RefSeq" id="XP_060028036.1">
    <property type="nucleotide sequence ID" value="XM_060172053.1"/>
</dbReference>
<comment type="similarity">
    <text evidence="3">Belongs to the BRX1 family.</text>
</comment>
<comment type="function">
    <text evidence="1">Required for biogenesis of the 60S ribosomal subunit.</text>
</comment>
<protein>
    <recommendedName>
        <fullName evidence="4">Ribosome biogenesis protein BRX1 homolog</fullName>
    </recommendedName>
    <alternativeName>
        <fullName evidence="7">Brix domain-containing protein 2</fullName>
    </alternativeName>
</protein>
<evidence type="ECO:0000256" key="6">
    <source>
        <dbReference type="ARBA" id="ARBA00023242"/>
    </source>
</evidence>
<dbReference type="GeneID" id="103108781"/>
<reference evidence="10" key="1">
    <citation type="submission" date="2025-05" db="UniProtKB">
        <authorList>
            <consortium name="RefSeq"/>
        </authorList>
    </citation>
    <scope>NUCLEOTIDE SEQUENCE [LARGE SCALE GENOMIC DNA]</scope>
</reference>
<evidence type="ECO:0000256" key="4">
    <source>
        <dbReference type="ARBA" id="ARBA00020522"/>
    </source>
</evidence>
<evidence type="ECO:0000259" key="9">
    <source>
        <dbReference type="PROSITE" id="PS50833"/>
    </source>
</evidence>
<dbReference type="Pfam" id="PF04427">
    <property type="entry name" value="Brix"/>
    <property type="match status" value="1"/>
</dbReference>
<evidence type="ECO:0000256" key="1">
    <source>
        <dbReference type="ARBA" id="ARBA00003439"/>
    </source>
</evidence>
<dbReference type="InterPro" id="IPR007109">
    <property type="entry name" value="Brix"/>
</dbReference>
<dbReference type="PROSITE" id="PS50833">
    <property type="entry name" value="BRIX"/>
    <property type="match status" value="1"/>
</dbReference>
<organism evidence="10 11">
    <name type="scientific">Erinaceus europaeus</name>
    <name type="common">Western European hedgehog</name>
    <dbReference type="NCBI Taxonomy" id="9365"/>
    <lineage>
        <taxon>Eukaryota</taxon>
        <taxon>Metazoa</taxon>
        <taxon>Chordata</taxon>
        <taxon>Craniata</taxon>
        <taxon>Vertebrata</taxon>
        <taxon>Euteleostomi</taxon>
        <taxon>Mammalia</taxon>
        <taxon>Eutheria</taxon>
        <taxon>Laurasiatheria</taxon>
        <taxon>Eulipotyphla</taxon>
        <taxon>Erinaceidae</taxon>
        <taxon>Erinaceinae</taxon>
        <taxon>Erinaceus</taxon>
    </lineage>
</organism>
<dbReference type="SMART" id="SM00879">
    <property type="entry name" value="Brix"/>
    <property type="match status" value="1"/>
</dbReference>
<dbReference type="SUPFAM" id="SSF52954">
    <property type="entry name" value="Class II aaRS ABD-related"/>
    <property type="match status" value="1"/>
</dbReference>
<proteinExistence type="inferred from homology"/>
<evidence type="ECO:0000256" key="7">
    <source>
        <dbReference type="ARBA" id="ARBA00033181"/>
    </source>
</evidence>
<dbReference type="PANTHER" id="PTHR13634:SF0">
    <property type="entry name" value="RIBOSOME BIOGENESIS PROTEIN BRX1 HOMOLOG"/>
    <property type="match status" value="1"/>
</dbReference>
<keyword evidence="6" id="KW-0539">Nucleus</keyword>
<name>A0ABM3VUM4_ERIEU</name>
<keyword evidence="5" id="KW-0690">Ribosome biogenesis</keyword>
<dbReference type="InterPro" id="IPR026532">
    <property type="entry name" value="BRX1"/>
</dbReference>
<evidence type="ECO:0000313" key="11">
    <source>
        <dbReference type="RefSeq" id="XP_060028036.1"/>
    </source>
</evidence>
<sequence>MEMCGDRCLSQSSEAQQNLGDWDTLCISKTECRLEKSDGHRSQKPREIGRNWRGDLTVQAKKQKKTKKDAKAPKKWPNEAQVEEEEDKDCIPGPVCKGKWKNKERILIISSRGTSFRIRYLMQDLRMLMPHSKPGTKMDCKDRLFVIHEICEMKNCNKCVYFEATKKQDLYMWLSNSPHGPSAKFLVQNVHTLAELKMTGNCLKGSQPLLSSDPTFDELPHDALLKELLIQIFSTPRYHPKSQPLA</sequence>
<comment type="subcellular location">
    <subcellularLocation>
        <location evidence="2">Nucleus</location>
        <location evidence="2">Nucleolus</location>
    </subcellularLocation>
</comment>
<feature type="compositionally biased region" description="Basic and acidic residues" evidence="8">
    <location>
        <begin position="34"/>
        <end position="53"/>
    </location>
</feature>
<evidence type="ECO:0000256" key="2">
    <source>
        <dbReference type="ARBA" id="ARBA00004604"/>
    </source>
</evidence>
<evidence type="ECO:0000313" key="10">
    <source>
        <dbReference type="Proteomes" id="UP001652624"/>
    </source>
</evidence>
<feature type="domain" description="Brix" evidence="9">
    <location>
        <begin position="104"/>
        <end position="246"/>
    </location>
</feature>
<reference evidence="11" key="2">
    <citation type="submission" date="2025-08" db="UniProtKB">
        <authorList>
            <consortium name="RefSeq"/>
        </authorList>
    </citation>
    <scope>IDENTIFICATION</scope>
</reference>
<evidence type="ECO:0000256" key="8">
    <source>
        <dbReference type="SAM" id="MobiDB-lite"/>
    </source>
</evidence>
<dbReference type="PANTHER" id="PTHR13634">
    <property type="entry name" value="RIBOSOME BIOGENESIS PROTEIN BRIX"/>
    <property type="match status" value="1"/>
</dbReference>
<dbReference type="Proteomes" id="UP001652624">
    <property type="component" value="Chromosome 2"/>
</dbReference>
<keyword evidence="10" id="KW-1185">Reference proteome</keyword>